<dbReference type="InterPro" id="IPR027409">
    <property type="entry name" value="GroEL-like_apical_dom_sf"/>
</dbReference>
<gene>
    <name evidence="6" type="ORF">ENO36_04745</name>
</gene>
<evidence type="ECO:0000256" key="1">
    <source>
        <dbReference type="ARBA" id="ARBA00008020"/>
    </source>
</evidence>
<dbReference type="Gene3D" id="1.10.560.10">
    <property type="entry name" value="GroEL-like equatorial domain"/>
    <property type="match status" value="1"/>
</dbReference>
<dbReference type="GO" id="GO:0005524">
    <property type="term" value="F:ATP binding"/>
    <property type="evidence" value="ECO:0007669"/>
    <property type="project" value="UniProtKB-KW"/>
</dbReference>
<dbReference type="PROSITE" id="PS00751">
    <property type="entry name" value="TCP1_2"/>
    <property type="match status" value="1"/>
</dbReference>
<evidence type="ECO:0000256" key="5">
    <source>
        <dbReference type="RuleBase" id="RU004187"/>
    </source>
</evidence>
<accession>A0A7C2Z4K1</accession>
<dbReference type="PANTHER" id="PTHR11353">
    <property type="entry name" value="CHAPERONIN"/>
    <property type="match status" value="1"/>
</dbReference>
<comment type="similarity">
    <text evidence="1 5">Belongs to the TCP-1 chaperonin family.</text>
</comment>
<dbReference type="EMBL" id="DSFE01000099">
    <property type="protein sequence ID" value="HEU98141.1"/>
    <property type="molecule type" value="Genomic_DNA"/>
</dbReference>
<dbReference type="InterPro" id="IPR002194">
    <property type="entry name" value="Chaperonin_TCP-1_CS"/>
</dbReference>
<dbReference type="GO" id="GO:0140662">
    <property type="term" value="F:ATP-dependent protein folding chaperone"/>
    <property type="evidence" value="ECO:0007669"/>
    <property type="project" value="InterPro"/>
</dbReference>
<protein>
    <submittedName>
        <fullName evidence="6">Thermosome subunit</fullName>
    </submittedName>
</protein>
<reference evidence="6" key="1">
    <citation type="journal article" date="2020" name="mSystems">
        <title>Genome- and Community-Level Interaction Insights into Carbon Utilization and Element Cycling Functions of Hydrothermarchaeota in Hydrothermal Sediment.</title>
        <authorList>
            <person name="Zhou Z."/>
            <person name="Liu Y."/>
            <person name="Xu W."/>
            <person name="Pan J."/>
            <person name="Luo Z.H."/>
            <person name="Li M."/>
        </authorList>
    </citation>
    <scope>NUCLEOTIDE SEQUENCE [LARGE SCALE GENOMIC DNA]</scope>
    <source>
        <strain evidence="6">SpSt-1259</strain>
    </source>
</reference>
<dbReference type="Gene3D" id="3.50.7.10">
    <property type="entry name" value="GroEL"/>
    <property type="match status" value="1"/>
</dbReference>
<feature type="non-terminal residue" evidence="6">
    <location>
        <position position="290"/>
    </location>
</feature>
<dbReference type="Proteomes" id="UP000885664">
    <property type="component" value="Unassembled WGS sequence"/>
</dbReference>
<dbReference type="Pfam" id="PF00118">
    <property type="entry name" value="Cpn60_TCP1"/>
    <property type="match status" value="1"/>
</dbReference>
<keyword evidence="2 5" id="KW-0547">Nucleotide-binding</keyword>
<name>A0A7C2Z4K1_9CREN</name>
<evidence type="ECO:0000313" key="6">
    <source>
        <dbReference type="EMBL" id="HEU98141.1"/>
    </source>
</evidence>
<evidence type="ECO:0000256" key="3">
    <source>
        <dbReference type="ARBA" id="ARBA00022840"/>
    </source>
</evidence>
<keyword evidence="4 5" id="KW-0143">Chaperone</keyword>
<dbReference type="InterPro" id="IPR002423">
    <property type="entry name" value="Cpn60/GroEL/TCP-1"/>
</dbReference>
<dbReference type="GO" id="GO:0051082">
    <property type="term" value="F:unfolded protein binding"/>
    <property type="evidence" value="ECO:0007669"/>
    <property type="project" value="InterPro"/>
</dbReference>
<dbReference type="PROSITE" id="PS00995">
    <property type="entry name" value="TCP1_3"/>
    <property type="match status" value="1"/>
</dbReference>
<proteinExistence type="inferred from homology"/>
<dbReference type="SUPFAM" id="SSF52029">
    <property type="entry name" value="GroEL apical domain-like"/>
    <property type="match status" value="1"/>
</dbReference>
<dbReference type="NCBIfam" id="NF041083">
    <property type="entry name" value="thermosome_beta"/>
    <property type="match status" value="1"/>
</dbReference>
<comment type="caution">
    <text evidence="6">The sequence shown here is derived from an EMBL/GenBank/DDBJ whole genome shotgun (WGS) entry which is preliminary data.</text>
</comment>
<keyword evidence="3 5" id="KW-0067">ATP-binding</keyword>
<dbReference type="InterPro" id="IPR027413">
    <property type="entry name" value="GROEL-like_equatorial_sf"/>
</dbReference>
<evidence type="ECO:0000256" key="2">
    <source>
        <dbReference type="ARBA" id="ARBA00022741"/>
    </source>
</evidence>
<dbReference type="AlphaFoldDB" id="A0A7C2Z4K1"/>
<sequence length="290" mass="31319">MMSYGVPVLILKEGTQRTTGRDALRANIMAARVLAEILKTSLGPRGLDKMLVDSFGDVTVTNDGVTIVKEMEVNHPAAKLLVEVAKAQDAEVGDGTTTAVVLAGALLEKAEFLLDQNIHPTLIMEGYSAALSRAIEILDSIAMKVSPQDDELLKRLIRTSVSSKYIGSGATLEKLTELILEAAKAVAEPIENGGGFNVRLDNVKIEKKKGESLTDSVLVKGTVLDKEVVHPGMPRRVENAKIALLDAPLEIKKPEISAKINITSPEQMRAFLEEETKLLKEMVDKIAEVG</sequence>
<dbReference type="InterPro" id="IPR053374">
    <property type="entry name" value="TCP-1_chaperonin"/>
</dbReference>
<organism evidence="6">
    <name type="scientific">Fervidicoccus fontis</name>
    <dbReference type="NCBI Taxonomy" id="683846"/>
    <lineage>
        <taxon>Archaea</taxon>
        <taxon>Thermoproteota</taxon>
        <taxon>Thermoprotei</taxon>
        <taxon>Fervidicoccales</taxon>
        <taxon>Fervidicoccaceae</taxon>
        <taxon>Fervidicoccus</taxon>
    </lineage>
</organism>
<dbReference type="PROSITE" id="PS00750">
    <property type="entry name" value="TCP1_1"/>
    <property type="match status" value="1"/>
</dbReference>
<evidence type="ECO:0000256" key="4">
    <source>
        <dbReference type="ARBA" id="ARBA00023186"/>
    </source>
</evidence>
<dbReference type="SUPFAM" id="SSF48592">
    <property type="entry name" value="GroEL equatorial domain-like"/>
    <property type="match status" value="1"/>
</dbReference>
<dbReference type="PRINTS" id="PR00304">
    <property type="entry name" value="TCOMPLEXTCP1"/>
</dbReference>
<dbReference type="GO" id="GO:0016887">
    <property type="term" value="F:ATP hydrolysis activity"/>
    <property type="evidence" value="ECO:0007669"/>
    <property type="project" value="InterPro"/>
</dbReference>
<dbReference type="InterPro" id="IPR017998">
    <property type="entry name" value="Chaperone_TCP-1"/>
</dbReference>